<name>A0ABN6U3D8_9NOCA</name>
<dbReference type="SUPFAM" id="SSF54637">
    <property type="entry name" value="Thioesterase/thiol ester dehydrase-isomerase"/>
    <property type="match status" value="2"/>
</dbReference>
<keyword evidence="4" id="KW-1185">Reference proteome</keyword>
<dbReference type="PANTHER" id="PTHR38110:SF1">
    <property type="entry name" value="THIOESTERASE DOMAIN-CONTAINING PROTEIN"/>
    <property type="match status" value="1"/>
</dbReference>
<reference evidence="3 4" key="1">
    <citation type="submission" date="2022-11" db="EMBL/GenBank/DDBJ databases">
        <title>Genome Sequencing of Nocardia sp. ON39_IFM12276 and assembly.</title>
        <authorList>
            <person name="Shimojima M."/>
            <person name="Toyokawa M."/>
            <person name="Uesaka K."/>
        </authorList>
    </citation>
    <scope>NUCLEOTIDE SEQUENCE [LARGE SCALE GENOMIC DNA]</scope>
    <source>
        <strain evidence="3 4">IFM 12276</strain>
    </source>
</reference>
<dbReference type="Proteomes" id="UP001317870">
    <property type="component" value="Chromosome"/>
</dbReference>
<evidence type="ECO:0000313" key="4">
    <source>
        <dbReference type="Proteomes" id="UP001317870"/>
    </source>
</evidence>
<dbReference type="InterPro" id="IPR052389">
    <property type="entry name" value="Sec_Metab_Biosynth-Assoc"/>
</dbReference>
<dbReference type="Gene3D" id="2.40.160.210">
    <property type="entry name" value="Acyl-CoA thioesterase, double hotdog domain"/>
    <property type="match status" value="1"/>
</dbReference>
<gene>
    <name evidence="3" type="ORF">IFM12276_26940</name>
</gene>
<dbReference type="EMBL" id="AP026978">
    <property type="protein sequence ID" value="BDT99665.1"/>
    <property type="molecule type" value="Genomic_DNA"/>
</dbReference>
<dbReference type="InterPro" id="IPR029069">
    <property type="entry name" value="HotDog_dom_sf"/>
</dbReference>
<accession>A0ABN6U3D8</accession>
<evidence type="ECO:0000259" key="1">
    <source>
        <dbReference type="Pfam" id="PF13622"/>
    </source>
</evidence>
<protein>
    <recommendedName>
        <fullName evidence="5">Thioesterase family protein</fullName>
    </recommendedName>
</protein>
<feature type="domain" description="Acyl-CoA thioesterase-like C-terminal" evidence="2">
    <location>
        <begin position="136"/>
        <end position="265"/>
    </location>
</feature>
<dbReference type="Pfam" id="PF13622">
    <property type="entry name" value="4HBT_3"/>
    <property type="match status" value="1"/>
</dbReference>
<dbReference type="Pfam" id="PF20789">
    <property type="entry name" value="4HBT_3C"/>
    <property type="match status" value="1"/>
</dbReference>
<evidence type="ECO:0000259" key="2">
    <source>
        <dbReference type="Pfam" id="PF20789"/>
    </source>
</evidence>
<feature type="domain" description="Acyl-CoA thioesterase-like N-terminal HotDog" evidence="1">
    <location>
        <begin position="34"/>
        <end position="114"/>
    </location>
</feature>
<evidence type="ECO:0008006" key="5">
    <source>
        <dbReference type="Google" id="ProtNLM"/>
    </source>
</evidence>
<dbReference type="PANTHER" id="PTHR38110">
    <property type="entry name" value="CHROMOSOME 23, WHOLE GENOME SHOTGUN SEQUENCE"/>
    <property type="match status" value="1"/>
</dbReference>
<organism evidence="3 4">
    <name type="scientific">Nocardia sputorum</name>
    <dbReference type="NCBI Taxonomy" id="2984338"/>
    <lineage>
        <taxon>Bacteria</taxon>
        <taxon>Bacillati</taxon>
        <taxon>Actinomycetota</taxon>
        <taxon>Actinomycetes</taxon>
        <taxon>Mycobacteriales</taxon>
        <taxon>Nocardiaceae</taxon>
        <taxon>Nocardia</taxon>
    </lineage>
</organism>
<dbReference type="InterPro" id="IPR042171">
    <property type="entry name" value="Acyl-CoA_hotdog"/>
</dbReference>
<sequence length="270" mass="28356">MVSFMKQLTRRSIAEEFALTETGAGGWQARVERSWRGWTGPHGGVIAALLIEVARAAAAEPLPVRAVDLRFLGRPTEDLLTFRVTEHAVGRSTVVLEVYADQGGNPVAGASVTLGRTVASDVADYAGAPAPRVPDPDSCAPFALPPEIVPASAHFTIRPAAGPLPLTAADEPMMCAWIGLVPELPANAATLAILADALPPAVFPTLRGPVAIPTVTLSMHLHHVPTGDLPVLVRTANASTGGGWSVDDTLIWDRDGRLLASARQTRRVLG</sequence>
<proteinExistence type="predicted"/>
<evidence type="ECO:0000313" key="3">
    <source>
        <dbReference type="EMBL" id="BDT99665.1"/>
    </source>
</evidence>
<dbReference type="InterPro" id="IPR049450">
    <property type="entry name" value="ACOT8-like_C"/>
</dbReference>
<dbReference type="InterPro" id="IPR049449">
    <property type="entry name" value="TesB_ACOT8-like_N"/>
</dbReference>